<accession>A0ABP8WQI6</accession>
<comment type="caution">
    <text evidence="1">The sequence shown here is derived from an EMBL/GenBank/DDBJ whole genome shotgun (WGS) entry which is preliminary data.</text>
</comment>
<keyword evidence="2" id="KW-1185">Reference proteome</keyword>
<proteinExistence type="predicted"/>
<protein>
    <submittedName>
        <fullName evidence="1">Uncharacterized protein</fullName>
    </submittedName>
</protein>
<evidence type="ECO:0000313" key="1">
    <source>
        <dbReference type="EMBL" id="GAA4693854.1"/>
    </source>
</evidence>
<evidence type="ECO:0000313" key="2">
    <source>
        <dbReference type="Proteomes" id="UP001500325"/>
    </source>
</evidence>
<dbReference type="EMBL" id="BAABIC010000011">
    <property type="protein sequence ID" value="GAA4693854.1"/>
    <property type="molecule type" value="Genomic_DNA"/>
</dbReference>
<organism evidence="1 2">
    <name type="scientific">Pseudonocardia yuanmonensis</name>
    <dbReference type="NCBI Taxonomy" id="1095914"/>
    <lineage>
        <taxon>Bacteria</taxon>
        <taxon>Bacillati</taxon>
        <taxon>Actinomycetota</taxon>
        <taxon>Actinomycetes</taxon>
        <taxon>Pseudonocardiales</taxon>
        <taxon>Pseudonocardiaceae</taxon>
        <taxon>Pseudonocardia</taxon>
    </lineage>
</organism>
<dbReference type="Proteomes" id="UP001500325">
    <property type="component" value="Unassembled WGS sequence"/>
</dbReference>
<gene>
    <name evidence="1" type="ORF">GCM10023215_34230</name>
</gene>
<dbReference type="RefSeq" id="WP_345381549.1">
    <property type="nucleotide sequence ID" value="NZ_BAABIC010000011.1"/>
</dbReference>
<name>A0ABP8WQI6_9PSEU</name>
<sequence>MSHVGRAFGKDDKGRQAAAQAAYEISCAAQSKRAARVVAGMAVDAEDCAELLAMLGLDGQRPTTA</sequence>
<reference evidence="2" key="1">
    <citation type="journal article" date="2019" name="Int. J. Syst. Evol. Microbiol.">
        <title>The Global Catalogue of Microorganisms (GCM) 10K type strain sequencing project: providing services to taxonomists for standard genome sequencing and annotation.</title>
        <authorList>
            <consortium name="The Broad Institute Genomics Platform"/>
            <consortium name="The Broad Institute Genome Sequencing Center for Infectious Disease"/>
            <person name="Wu L."/>
            <person name="Ma J."/>
        </authorList>
    </citation>
    <scope>NUCLEOTIDE SEQUENCE [LARGE SCALE GENOMIC DNA]</scope>
    <source>
        <strain evidence="2">JCM 18055</strain>
    </source>
</reference>